<dbReference type="Pfam" id="PF00930">
    <property type="entry name" value="DPPIV_N"/>
    <property type="match status" value="1"/>
</dbReference>
<dbReference type="Gene3D" id="3.40.50.1820">
    <property type="entry name" value="alpha/beta hydrolase"/>
    <property type="match status" value="1"/>
</dbReference>
<feature type="compositionally biased region" description="Basic and acidic residues" evidence="1">
    <location>
        <begin position="69"/>
        <end position="86"/>
    </location>
</feature>
<dbReference type="InterPro" id="IPR050278">
    <property type="entry name" value="Serine_Prot_S9B/DPPIV"/>
</dbReference>
<evidence type="ECO:0000256" key="1">
    <source>
        <dbReference type="SAM" id="MobiDB-lite"/>
    </source>
</evidence>
<evidence type="ECO:0000259" key="3">
    <source>
        <dbReference type="Pfam" id="PF00930"/>
    </source>
</evidence>
<keyword evidence="5" id="KW-1185">Reference proteome</keyword>
<evidence type="ECO:0000259" key="2">
    <source>
        <dbReference type="Pfam" id="PF00326"/>
    </source>
</evidence>
<evidence type="ECO:0000313" key="4">
    <source>
        <dbReference type="EMBL" id="MFC4855084.1"/>
    </source>
</evidence>
<dbReference type="InterPro" id="IPR002469">
    <property type="entry name" value="Peptidase_S9B_N"/>
</dbReference>
<gene>
    <name evidence="4" type="ORF">ACFPCV_16380</name>
</gene>
<dbReference type="RefSeq" id="WP_378057034.1">
    <property type="nucleotide sequence ID" value="NZ_JBHSIS010000007.1"/>
</dbReference>
<feature type="domain" description="Dipeptidylpeptidase IV N-terminal" evidence="3">
    <location>
        <begin position="107"/>
        <end position="389"/>
    </location>
</feature>
<dbReference type="PANTHER" id="PTHR11731">
    <property type="entry name" value="PROTEASE FAMILY S9B,C DIPEPTIDYL-PEPTIDASE IV-RELATED"/>
    <property type="match status" value="1"/>
</dbReference>
<dbReference type="SUPFAM" id="SSF82171">
    <property type="entry name" value="DPP6 N-terminal domain-like"/>
    <property type="match status" value="1"/>
</dbReference>
<protein>
    <submittedName>
        <fullName evidence="4">Prolyl oligopeptidase family serine peptidase</fullName>
    </submittedName>
</protein>
<dbReference type="PANTHER" id="PTHR11731:SF193">
    <property type="entry name" value="DIPEPTIDYL PEPTIDASE 9"/>
    <property type="match status" value="1"/>
</dbReference>
<dbReference type="Gene3D" id="2.140.10.30">
    <property type="entry name" value="Dipeptidylpeptidase IV, N-terminal domain"/>
    <property type="match status" value="1"/>
</dbReference>
<sequence length="690" mass="73967">MTNSFLRLQARTQRFTLGTPRGFQVSPDGSRVLFLRSASGEDRQHILWKLDVASGEETRLADPEVLLGGHEELSPEERARRERSREQAGGVVGNATDANVRIAAFALSGKLFVADAVTGEVRELATEGPVIDPRPDPTGTHVAYVAGGALRVVAVDGSGDRAIAEPDGPDQACGVAEFIAAEEMGRARGFWWSPDGTRLLVAITDKSAVRRWHIADPANPDAEPNVVSYPAAGTDNVTVRLAVLGLDGSRVDVGRGEYEYLVTAHWSGAGPLLIAQQPRDQRRMEVRAVDVATGATTVLAEDSDDRWVEIVPGVPAWTADERLVRVAVADGWNRLVVDGKEVTPPGLQVRSVLDVGADVLFTASAEDPTQVHVYRWADDGVTRLSTSDGVHTAARGGDVTVLAAWSLEYAGPKVSVLRGADTVGAVASLAVEPPLTPDVRLMTVGERDLRVALLYPTGHQPGTKVPVLLDPYGGPHAQRVLSTRNSYLGAQWLADQGFAVLIADGRGTPGRGAAWEREIAFDFAGVTLADQVDALQAVAAAEPDLDLSSVAIRGWSYGGYLSALAVLRRPDVFHAAIAGAPVTEWRLYDTHYTERYLGHPDEKPEVYDRNSLIDDAPALERPLLIIHGLADDNVVVAHSVRLSAALVAAGRPHALLPLPGVTHMTPQDDEVAENFMLMQVRWLRTALGVA</sequence>
<proteinExistence type="predicted"/>
<accession>A0ABV9S5U0</accession>
<dbReference type="EMBL" id="JBHSIS010000007">
    <property type="protein sequence ID" value="MFC4855084.1"/>
    <property type="molecule type" value="Genomic_DNA"/>
</dbReference>
<dbReference type="Proteomes" id="UP001595859">
    <property type="component" value="Unassembled WGS sequence"/>
</dbReference>
<feature type="region of interest" description="Disordered" evidence="1">
    <location>
        <begin position="67"/>
        <end position="89"/>
    </location>
</feature>
<dbReference type="Pfam" id="PF00326">
    <property type="entry name" value="Peptidase_S9"/>
    <property type="match status" value="1"/>
</dbReference>
<dbReference type="InterPro" id="IPR029058">
    <property type="entry name" value="AB_hydrolase_fold"/>
</dbReference>
<evidence type="ECO:0000313" key="5">
    <source>
        <dbReference type="Proteomes" id="UP001595859"/>
    </source>
</evidence>
<dbReference type="InterPro" id="IPR001375">
    <property type="entry name" value="Peptidase_S9_cat"/>
</dbReference>
<comment type="caution">
    <text evidence="4">The sequence shown here is derived from an EMBL/GenBank/DDBJ whole genome shotgun (WGS) entry which is preliminary data.</text>
</comment>
<organism evidence="4 5">
    <name type="scientific">Actinophytocola glycyrrhizae</name>
    <dbReference type="NCBI Taxonomy" id="2044873"/>
    <lineage>
        <taxon>Bacteria</taxon>
        <taxon>Bacillati</taxon>
        <taxon>Actinomycetota</taxon>
        <taxon>Actinomycetes</taxon>
        <taxon>Pseudonocardiales</taxon>
        <taxon>Pseudonocardiaceae</taxon>
    </lineage>
</organism>
<reference evidence="5" key="1">
    <citation type="journal article" date="2019" name="Int. J. Syst. Evol. Microbiol.">
        <title>The Global Catalogue of Microorganisms (GCM) 10K type strain sequencing project: providing services to taxonomists for standard genome sequencing and annotation.</title>
        <authorList>
            <consortium name="The Broad Institute Genomics Platform"/>
            <consortium name="The Broad Institute Genome Sequencing Center for Infectious Disease"/>
            <person name="Wu L."/>
            <person name="Ma J."/>
        </authorList>
    </citation>
    <scope>NUCLEOTIDE SEQUENCE [LARGE SCALE GENOMIC DNA]</scope>
    <source>
        <strain evidence="5">ZS-22-S1</strain>
    </source>
</reference>
<dbReference type="SUPFAM" id="SSF53474">
    <property type="entry name" value="alpha/beta-Hydrolases"/>
    <property type="match status" value="1"/>
</dbReference>
<name>A0ABV9S5U0_9PSEU</name>
<feature type="domain" description="Peptidase S9 prolyl oligopeptidase catalytic" evidence="2">
    <location>
        <begin position="489"/>
        <end position="688"/>
    </location>
</feature>